<accession>A0A9D3UKR8</accession>
<evidence type="ECO:0000256" key="1">
    <source>
        <dbReference type="SAM" id="MobiDB-lite"/>
    </source>
</evidence>
<organism evidence="2 3">
    <name type="scientific">Gossypium stocksii</name>
    <dbReference type="NCBI Taxonomy" id="47602"/>
    <lineage>
        <taxon>Eukaryota</taxon>
        <taxon>Viridiplantae</taxon>
        <taxon>Streptophyta</taxon>
        <taxon>Embryophyta</taxon>
        <taxon>Tracheophyta</taxon>
        <taxon>Spermatophyta</taxon>
        <taxon>Magnoliopsida</taxon>
        <taxon>eudicotyledons</taxon>
        <taxon>Gunneridae</taxon>
        <taxon>Pentapetalae</taxon>
        <taxon>rosids</taxon>
        <taxon>malvids</taxon>
        <taxon>Malvales</taxon>
        <taxon>Malvaceae</taxon>
        <taxon>Malvoideae</taxon>
        <taxon>Gossypium</taxon>
    </lineage>
</organism>
<feature type="compositionally biased region" description="Polar residues" evidence="1">
    <location>
        <begin position="38"/>
        <end position="49"/>
    </location>
</feature>
<evidence type="ECO:0000313" key="3">
    <source>
        <dbReference type="Proteomes" id="UP000828251"/>
    </source>
</evidence>
<gene>
    <name evidence="2" type="ORF">J1N35_037443</name>
</gene>
<feature type="compositionally biased region" description="Basic residues" evidence="1">
    <location>
        <begin position="53"/>
        <end position="70"/>
    </location>
</feature>
<protein>
    <submittedName>
        <fullName evidence="2">Uncharacterized protein</fullName>
    </submittedName>
</protein>
<dbReference type="OrthoDB" id="1001461at2759"/>
<comment type="caution">
    <text evidence="2">The sequence shown here is derived from an EMBL/GenBank/DDBJ whole genome shotgun (WGS) entry which is preliminary data.</text>
</comment>
<keyword evidence="3" id="KW-1185">Reference proteome</keyword>
<proteinExistence type="predicted"/>
<reference evidence="2 3" key="1">
    <citation type="journal article" date="2021" name="Plant Biotechnol. J.">
        <title>Multi-omics assisted identification of the key and species-specific regulatory components of drought-tolerant mechanisms in Gossypium stocksii.</title>
        <authorList>
            <person name="Yu D."/>
            <person name="Ke L."/>
            <person name="Zhang D."/>
            <person name="Wu Y."/>
            <person name="Sun Y."/>
            <person name="Mei J."/>
            <person name="Sun J."/>
            <person name="Sun Y."/>
        </authorList>
    </citation>
    <scope>NUCLEOTIDE SEQUENCE [LARGE SCALE GENOMIC DNA]</scope>
    <source>
        <strain evidence="3">cv. E1</strain>
        <tissue evidence="2">Leaf</tissue>
    </source>
</reference>
<feature type="region of interest" description="Disordered" evidence="1">
    <location>
        <begin position="13"/>
        <end position="80"/>
    </location>
</feature>
<sequence>VNSFFELGLMKDKFELSKPNGNGNGEENYEKDEKGHNNDGNSTDSTSGNGKPRNAKRRSSNPRDKRKRIKCFFCKGPHVG</sequence>
<feature type="non-terminal residue" evidence="2">
    <location>
        <position position="1"/>
    </location>
</feature>
<evidence type="ECO:0000313" key="2">
    <source>
        <dbReference type="EMBL" id="KAH1046659.1"/>
    </source>
</evidence>
<name>A0A9D3UKR8_9ROSI</name>
<dbReference type="AlphaFoldDB" id="A0A9D3UKR8"/>
<dbReference type="Proteomes" id="UP000828251">
    <property type="component" value="Unassembled WGS sequence"/>
</dbReference>
<dbReference type="EMBL" id="JAIQCV010000011">
    <property type="protein sequence ID" value="KAH1046659.1"/>
    <property type="molecule type" value="Genomic_DNA"/>
</dbReference>